<organism evidence="1 2">
    <name type="scientific">Piloderma croceum (strain F 1598)</name>
    <dbReference type="NCBI Taxonomy" id="765440"/>
    <lineage>
        <taxon>Eukaryota</taxon>
        <taxon>Fungi</taxon>
        <taxon>Dikarya</taxon>
        <taxon>Basidiomycota</taxon>
        <taxon>Agaricomycotina</taxon>
        <taxon>Agaricomycetes</taxon>
        <taxon>Agaricomycetidae</taxon>
        <taxon>Atheliales</taxon>
        <taxon>Atheliaceae</taxon>
        <taxon>Piloderma</taxon>
    </lineage>
</organism>
<proteinExistence type="predicted"/>
<dbReference type="InParanoid" id="A0A0C3FK22"/>
<reference evidence="1 2" key="1">
    <citation type="submission" date="2014-04" db="EMBL/GenBank/DDBJ databases">
        <authorList>
            <consortium name="DOE Joint Genome Institute"/>
            <person name="Kuo A."/>
            <person name="Tarkka M."/>
            <person name="Buscot F."/>
            <person name="Kohler A."/>
            <person name="Nagy L.G."/>
            <person name="Floudas D."/>
            <person name="Copeland A."/>
            <person name="Barry K.W."/>
            <person name="Cichocki N."/>
            <person name="Veneault-Fourrey C."/>
            <person name="LaButti K."/>
            <person name="Lindquist E.A."/>
            <person name="Lipzen A."/>
            <person name="Lundell T."/>
            <person name="Morin E."/>
            <person name="Murat C."/>
            <person name="Sun H."/>
            <person name="Tunlid A."/>
            <person name="Henrissat B."/>
            <person name="Grigoriev I.V."/>
            <person name="Hibbett D.S."/>
            <person name="Martin F."/>
            <person name="Nordberg H.P."/>
            <person name="Cantor M.N."/>
            <person name="Hua S.X."/>
        </authorList>
    </citation>
    <scope>NUCLEOTIDE SEQUENCE [LARGE SCALE GENOMIC DNA]</scope>
    <source>
        <strain evidence="1 2">F 1598</strain>
    </source>
</reference>
<accession>A0A0C3FK22</accession>
<evidence type="ECO:0000313" key="2">
    <source>
        <dbReference type="Proteomes" id="UP000054166"/>
    </source>
</evidence>
<reference evidence="2" key="2">
    <citation type="submission" date="2015-01" db="EMBL/GenBank/DDBJ databases">
        <title>Evolutionary Origins and Diversification of the Mycorrhizal Mutualists.</title>
        <authorList>
            <consortium name="DOE Joint Genome Institute"/>
            <consortium name="Mycorrhizal Genomics Consortium"/>
            <person name="Kohler A."/>
            <person name="Kuo A."/>
            <person name="Nagy L.G."/>
            <person name="Floudas D."/>
            <person name="Copeland A."/>
            <person name="Barry K.W."/>
            <person name="Cichocki N."/>
            <person name="Veneault-Fourrey C."/>
            <person name="LaButti K."/>
            <person name="Lindquist E.A."/>
            <person name="Lipzen A."/>
            <person name="Lundell T."/>
            <person name="Morin E."/>
            <person name="Murat C."/>
            <person name="Riley R."/>
            <person name="Ohm R."/>
            <person name="Sun H."/>
            <person name="Tunlid A."/>
            <person name="Henrissat B."/>
            <person name="Grigoriev I.V."/>
            <person name="Hibbett D.S."/>
            <person name="Martin F."/>
        </authorList>
    </citation>
    <scope>NUCLEOTIDE SEQUENCE [LARGE SCALE GENOMIC DNA]</scope>
    <source>
        <strain evidence="2">F 1598</strain>
    </source>
</reference>
<sequence>MAESYHLMKTSACDHTPEHSVSTCLCANRRTGQTNTFTSSNISYPLIVYSSNSMLTKNG</sequence>
<dbReference type="EMBL" id="KN833005">
    <property type="protein sequence ID" value="KIM80254.1"/>
    <property type="molecule type" value="Genomic_DNA"/>
</dbReference>
<dbReference type="HOGENOM" id="CLU_2961651_0_0_1"/>
<evidence type="ECO:0000313" key="1">
    <source>
        <dbReference type="EMBL" id="KIM80254.1"/>
    </source>
</evidence>
<dbReference type="Proteomes" id="UP000054166">
    <property type="component" value="Unassembled WGS sequence"/>
</dbReference>
<gene>
    <name evidence="1" type="ORF">PILCRDRAFT_822767</name>
</gene>
<protein>
    <submittedName>
        <fullName evidence="1">Uncharacterized protein</fullName>
    </submittedName>
</protein>
<dbReference type="AlphaFoldDB" id="A0A0C3FK22"/>
<keyword evidence="2" id="KW-1185">Reference proteome</keyword>
<name>A0A0C3FK22_PILCF</name>